<organism evidence="2 3">
    <name type="scientific">Lophium mytilinum</name>
    <dbReference type="NCBI Taxonomy" id="390894"/>
    <lineage>
        <taxon>Eukaryota</taxon>
        <taxon>Fungi</taxon>
        <taxon>Dikarya</taxon>
        <taxon>Ascomycota</taxon>
        <taxon>Pezizomycotina</taxon>
        <taxon>Dothideomycetes</taxon>
        <taxon>Pleosporomycetidae</taxon>
        <taxon>Mytilinidiales</taxon>
        <taxon>Mytilinidiaceae</taxon>
        <taxon>Lophium</taxon>
    </lineage>
</organism>
<keyword evidence="3" id="KW-1185">Reference proteome</keyword>
<evidence type="ECO:0000256" key="1">
    <source>
        <dbReference type="SAM" id="MobiDB-lite"/>
    </source>
</evidence>
<dbReference type="AlphaFoldDB" id="A0A6A6R876"/>
<evidence type="ECO:0000313" key="2">
    <source>
        <dbReference type="EMBL" id="KAF2501005.1"/>
    </source>
</evidence>
<feature type="region of interest" description="Disordered" evidence="1">
    <location>
        <begin position="313"/>
        <end position="356"/>
    </location>
</feature>
<dbReference type="EMBL" id="MU004182">
    <property type="protein sequence ID" value="KAF2501005.1"/>
    <property type="molecule type" value="Genomic_DNA"/>
</dbReference>
<accession>A0A6A6R876</accession>
<dbReference type="OrthoDB" id="10686789at2759"/>
<feature type="compositionally biased region" description="Basic and acidic residues" evidence="1">
    <location>
        <begin position="209"/>
        <end position="231"/>
    </location>
</feature>
<feature type="compositionally biased region" description="Low complexity" evidence="1">
    <location>
        <begin position="313"/>
        <end position="334"/>
    </location>
</feature>
<feature type="region of interest" description="Disordered" evidence="1">
    <location>
        <begin position="266"/>
        <end position="300"/>
    </location>
</feature>
<gene>
    <name evidence="2" type="ORF">BU16DRAFT_187587</name>
</gene>
<sequence>MEEGFEAISTSYAGASRMGMREQINRQACDALTSCSPSGDSAPPPSMEDGCDESLALRVAATRVEEERALSKKLQERDSQIAALMQQSVVKAQLLEMFRAEKDQAEKDYEEASKKEQEVSCKRLQDKNNDLRACIKQHESNAKLAHREIERVRGDLKILADKHKEKRKDLHARIDVLQAELDESRGQKETIQAEHESKRARPQTANDKLLIDNERLRQRMAQQEDPREERLPLQSRPPRRSKLEKARQYRLEIEQEVQNHIPCRQARARQLAESGEIAASEPGNPSAAEIGKSPPPFLSTAPVDAVQFDVVTSPASVKSESSVSPVPSVRPAQSDDGEPSPWDLCLKTGNPRQNIE</sequence>
<evidence type="ECO:0000313" key="3">
    <source>
        <dbReference type="Proteomes" id="UP000799750"/>
    </source>
</evidence>
<feature type="region of interest" description="Disordered" evidence="1">
    <location>
        <begin position="181"/>
        <end position="246"/>
    </location>
</feature>
<proteinExistence type="predicted"/>
<dbReference type="Proteomes" id="UP000799750">
    <property type="component" value="Unassembled WGS sequence"/>
</dbReference>
<name>A0A6A6R876_9PEZI</name>
<feature type="compositionally biased region" description="Basic and acidic residues" evidence="1">
    <location>
        <begin position="182"/>
        <end position="199"/>
    </location>
</feature>
<protein>
    <submittedName>
        <fullName evidence="2">Uncharacterized protein</fullName>
    </submittedName>
</protein>
<reference evidence="2" key="1">
    <citation type="journal article" date="2020" name="Stud. Mycol.">
        <title>101 Dothideomycetes genomes: a test case for predicting lifestyles and emergence of pathogens.</title>
        <authorList>
            <person name="Haridas S."/>
            <person name="Albert R."/>
            <person name="Binder M."/>
            <person name="Bloem J."/>
            <person name="Labutti K."/>
            <person name="Salamov A."/>
            <person name="Andreopoulos B."/>
            <person name="Baker S."/>
            <person name="Barry K."/>
            <person name="Bills G."/>
            <person name="Bluhm B."/>
            <person name="Cannon C."/>
            <person name="Castanera R."/>
            <person name="Culley D."/>
            <person name="Daum C."/>
            <person name="Ezra D."/>
            <person name="Gonzalez J."/>
            <person name="Henrissat B."/>
            <person name="Kuo A."/>
            <person name="Liang C."/>
            <person name="Lipzen A."/>
            <person name="Lutzoni F."/>
            <person name="Magnuson J."/>
            <person name="Mondo S."/>
            <person name="Nolan M."/>
            <person name="Ohm R."/>
            <person name="Pangilinan J."/>
            <person name="Park H.-J."/>
            <person name="Ramirez L."/>
            <person name="Alfaro M."/>
            <person name="Sun H."/>
            <person name="Tritt A."/>
            <person name="Yoshinaga Y."/>
            <person name="Zwiers L.-H."/>
            <person name="Turgeon B."/>
            <person name="Goodwin S."/>
            <person name="Spatafora J."/>
            <person name="Crous P."/>
            <person name="Grigoriev I."/>
        </authorList>
    </citation>
    <scope>NUCLEOTIDE SEQUENCE</scope>
    <source>
        <strain evidence="2">CBS 269.34</strain>
    </source>
</reference>